<accession>A0A1I7YZ18</accession>
<keyword evidence="2" id="KW-1185">Reference proteome</keyword>
<dbReference type="Proteomes" id="UP000095287">
    <property type="component" value="Unplaced"/>
</dbReference>
<reference evidence="3" key="1">
    <citation type="submission" date="2016-11" db="UniProtKB">
        <authorList>
            <consortium name="WormBaseParasite"/>
        </authorList>
    </citation>
    <scope>IDENTIFICATION</scope>
</reference>
<dbReference type="WBParaSite" id="L893_g20963.t1">
    <property type="protein sequence ID" value="L893_g20963.t1"/>
    <property type="gene ID" value="L893_g20963"/>
</dbReference>
<sequence length="228" mass="25620">MSSHDKSASAHDRVEDLVPVSHFLLENRAVERRESKTLKEQLQQAVAAQKKSIGEMNLIYESMKSTEERMGSHVQKMIDANAHLRKQRDQISSIKEVDVRFDEKGPSDERKIPVAVVKFSKRAILKGTMEYGRSEVETSEEVIAEFDPQEEVPVDCLCSDSSDDEASTSLCSQCSSCDLERLDIFFSKGKCGRCGRTRRSNEPDSDYVHTESTIEHSTTRSSSSAYSS</sequence>
<protein>
    <submittedName>
        <fullName evidence="3">Uncharacterized protein</fullName>
    </submittedName>
</protein>
<evidence type="ECO:0000313" key="2">
    <source>
        <dbReference type="Proteomes" id="UP000095287"/>
    </source>
</evidence>
<evidence type="ECO:0000256" key="1">
    <source>
        <dbReference type="SAM" id="MobiDB-lite"/>
    </source>
</evidence>
<feature type="region of interest" description="Disordered" evidence="1">
    <location>
        <begin position="194"/>
        <end position="228"/>
    </location>
</feature>
<proteinExistence type="predicted"/>
<feature type="compositionally biased region" description="Basic and acidic residues" evidence="1">
    <location>
        <begin position="199"/>
        <end position="218"/>
    </location>
</feature>
<name>A0A1I7YZ18_9BILA</name>
<organism evidence="2 3">
    <name type="scientific">Steinernema glaseri</name>
    <dbReference type="NCBI Taxonomy" id="37863"/>
    <lineage>
        <taxon>Eukaryota</taxon>
        <taxon>Metazoa</taxon>
        <taxon>Ecdysozoa</taxon>
        <taxon>Nematoda</taxon>
        <taxon>Chromadorea</taxon>
        <taxon>Rhabditida</taxon>
        <taxon>Tylenchina</taxon>
        <taxon>Panagrolaimomorpha</taxon>
        <taxon>Strongyloidoidea</taxon>
        <taxon>Steinernematidae</taxon>
        <taxon>Steinernema</taxon>
    </lineage>
</organism>
<evidence type="ECO:0000313" key="3">
    <source>
        <dbReference type="WBParaSite" id="L893_g20963.t1"/>
    </source>
</evidence>
<dbReference type="AlphaFoldDB" id="A0A1I7YZ18"/>
<feature type="compositionally biased region" description="Low complexity" evidence="1">
    <location>
        <begin position="219"/>
        <end position="228"/>
    </location>
</feature>